<keyword evidence="3" id="KW-0863">Zinc-finger</keyword>
<organism evidence="6 7">
    <name type="scientific">Olpidium bornovanus</name>
    <dbReference type="NCBI Taxonomy" id="278681"/>
    <lineage>
        <taxon>Eukaryota</taxon>
        <taxon>Fungi</taxon>
        <taxon>Fungi incertae sedis</taxon>
        <taxon>Olpidiomycota</taxon>
        <taxon>Olpidiomycotina</taxon>
        <taxon>Olpidiomycetes</taxon>
        <taxon>Olpidiales</taxon>
        <taxon>Olpidiaceae</taxon>
        <taxon>Olpidium</taxon>
    </lineage>
</organism>
<evidence type="ECO:0000313" key="6">
    <source>
        <dbReference type="EMBL" id="KAG5460159.1"/>
    </source>
</evidence>
<gene>
    <name evidence="6" type="ORF">BJ554DRAFT_7828</name>
</gene>
<comment type="caution">
    <text evidence="6">The sequence shown here is derived from an EMBL/GenBank/DDBJ whole genome shotgun (WGS) entry which is preliminary data.</text>
</comment>
<dbReference type="GO" id="GO:0030100">
    <property type="term" value="P:regulation of endocytosis"/>
    <property type="evidence" value="ECO:0007669"/>
    <property type="project" value="TreeGrafter"/>
</dbReference>
<dbReference type="Proteomes" id="UP000673691">
    <property type="component" value="Unassembled WGS sequence"/>
</dbReference>
<keyword evidence="4" id="KW-0862">Zinc</keyword>
<dbReference type="PANTHER" id="PTHR46395">
    <property type="entry name" value="ADP-RIBOSYLATION FACTOR GTPASE-ACTIVATING PROTEIN 1"/>
    <property type="match status" value="1"/>
</dbReference>
<dbReference type="GO" id="GO:0000139">
    <property type="term" value="C:Golgi membrane"/>
    <property type="evidence" value="ECO:0007669"/>
    <property type="project" value="TreeGrafter"/>
</dbReference>
<keyword evidence="2" id="KW-0479">Metal-binding</keyword>
<evidence type="ECO:0000256" key="4">
    <source>
        <dbReference type="ARBA" id="ARBA00022833"/>
    </source>
</evidence>
<dbReference type="PANTHER" id="PTHR46395:SF1">
    <property type="entry name" value="ADP-RIBOSYLATION FACTOR GTPASE-ACTIVATING PROTEIN 1"/>
    <property type="match status" value="1"/>
</dbReference>
<name>A0A8H7ZVW2_9FUNG</name>
<sequence length="266" mass="28458">MASDAELKRAILDLAGRDGNKVPNPRPRFCRATRAAYFCDASVSFPTGLHRLRSAEPAVGVRELRRVFLPRLLRTAPFSRRTLKLRPIRYNGQVVPGASEENGGLLVVTGRPLLNIIFGLTHAERQYVAGNKRALEFFRTQPDYQEGMSIRDKYSSRFADLWRQKVAAEAEGKKWVAPPASSSPTTGRSIAPSPVVSRASGTSSPAFGLAGSTSRASATASPAFGSTGNTNFPPAEVAAGGGMGDSHASDKARNEAYFAAMGSANM</sequence>
<feature type="non-terminal residue" evidence="6">
    <location>
        <position position="266"/>
    </location>
</feature>
<keyword evidence="1" id="KW-0343">GTPase activation</keyword>
<evidence type="ECO:0000256" key="5">
    <source>
        <dbReference type="SAM" id="MobiDB-lite"/>
    </source>
</evidence>
<dbReference type="AlphaFoldDB" id="A0A8H7ZVW2"/>
<evidence type="ECO:0000256" key="2">
    <source>
        <dbReference type="ARBA" id="ARBA00022723"/>
    </source>
</evidence>
<dbReference type="GO" id="GO:0005096">
    <property type="term" value="F:GTPase activator activity"/>
    <property type="evidence" value="ECO:0007669"/>
    <property type="project" value="UniProtKB-KW"/>
</dbReference>
<evidence type="ECO:0000256" key="1">
    <source>
        <dbReference type="ARBA" id="ARBA00022468"/>
    </source>
</evidence>
<evidence type="ECO:0000313" key="7">
    <source>
        <dbReference type="Proteomes" id="UP000673691"/>
    </source>
</evidence>
<dbReference type="GO" id="GO:0032012">
    <property type="term" value="P:regulation of ARF protein signal transduction"/>
    <property type="evidence" value="ECO:0007669"/>
    <property type="project" value="TreeGrafter"/>
</dbReference>
<dbReference type="GO" id="GO:0008270">
    <property type="term" value="F:zinc ion binding"/>
    <property type="evidence" value="ECO:0007669"/>
    <property type="project" value="UniProtKB-KW"/>
</dbReference>
<feature type="region of interest" description="Disordered" evidence="5">
    <location>
        <begin position="173"/>
        <end position="249"/>
    </location>
</feature>
<feature type="compositionally biased region" description="Low complexity" evidence="5">
    <location>
        <begin position="210"/>
        <end position="223"/>
    </location>
</feature>
<proteinExistence type="predicted"/>
<protein>
    <submittedName>
        <fullName evidence="6">Uncharacterized protein</fullName>
    </submittedName>
</protein>
<dbReference type="EMBL" id="JAEFCI010005659">
    <property type="protein sequence ID" value="KAG5460159.1"/>
    <property type="molecule type" value="Genomic_DNA"/>
</dbReference>
<reference evidence="6 7" key="1">
    <citation type="journal article" name="Sci. Rep.">
        <title>Genome-scale phylogenetic analyses confirm Olpidium as the closest living zoosporic fungus to the non-flagellated, terrestrial fungi.</title>
        <authorList>
            <person name="Chang Y."/>
            <person name="Rochon D."/>
            <person name="Sekimoto S."/>
            <person name="Wang Y."/>
            <person name="Chovatia M."/>
            <person name="Sandor L."/>
            <person name="Salamov A."/>
            <person name="Grigoriev I.V."/>
            <person name="Stajich J.E."/>
            <person name="Spatafora J.W."/>
        </authorList>
    </citation>
    <scope>NUCLEOTIDE SEQUENCE [LARGE SCALE GENOMIC DNA]</scope>
    <source>
        <strain evidence="6">S191</strain>
    </source>
</reference>
<keyword evidence="7" id="KW-1185">Reference proteome</keyword>
<accession>A0A8H7ZVW2</accession>
<dbReference type="OrthoDB" id="983479at2759"/>
<evidence type="ECO:0000256" key="3">
    <source>
        <dbReference type="ARBA" id="ARBA00022771"/>
    </source>
</evidence>